<dbReference type="RefSeq" id="WP_230368798.1">
    <property type="nucleotide sequence ID" value="NZ_WLYX01000001.1"/>
</dbReference>
<name>A0A844GAS8_9NEIS</name>
<organism evidence="1 2">
    <name type="scientific">Paludibacterium denitrificans</name>
    <dbReference type="NCBI Taxonomy" id="2675226"/>
    <lineage>
        <taxon>Bacteria</taxon>
        <taxon>Pseudomonadati</taxon>
        <taxon>Pseudomonadota</taxon>
        <taxon>Betaproteobacteria</taxon>
        <taxon>Neisseriales</taxon>
        <taxon>Chromobacteriaceae</taxon>
        <taxon>Paludibacterium</taxon>
    </lineage>
</organism>
<reference evidence="1 2" key="1">
    <citation type="submission" date="2019-11" db="EMBL/GenBank/DDBJ databases">
        <title>Draft genome sequence of Paludibacterium sp. dN18-1.</title>
        <authorList>
            <person name="Im W.-T."/>
        </authorList>
    </citation>
    <scope>NUCLEOTIDE SEQUENCE [LARGE SCALE GENOMIC DNA]</scope>
    <source>
        <strain evidence="2">dN 18-1</strain>
    </source>
</reference>
<sequence>MGMIDSLLARVGLQRAVATPKFTDVPVPESPTYEQNAQAPPKWAAVRRKKTRCVPCIGSCRWTMTCAPPFWIFAVWTGRTDG</sequence>
<proteinExistence type="predicted"/>
<evidence type="ECO:0000313" key="2">
    <source>
        <dbReference type="Proteomes" id="UP000446658"/>
    </source>
</evidence>
<evidence type="ECO:0000313" key="1">
    <source>
        <dbReference type="EMBL" id="MTD32391.1"/>
    </source>
</evidence>
<dbReference type="AlphaFoldDB" id="A0A844GAS8"/>
<comment type="caution">
    <text evidence="1">The sequence shown here is derived from an EMBL/GenBank/DDBJ whole genome shotgun (WGS) entry which is preliminary data.</text>
</comment>
<dbReference type="Proteomes" id="UP000446658">
    <property type="component" value="Unassembled WGS sequence"/>
</dbReference>
<dbReference type="EMBL" id="WLYX01000001">
    <property type="protein sequence ID" value="MTD32391.1"/>
    <property type="molecule type" value="Genomic_DNA"/>
</dbReference>
<protein>
    <submittedName>
        <fullName evidence="1">Uncharacterized protein</fullName>
    </submittedName>
</protein>
<keyword evidence="2" id="KW-1185">Reference proteome</keyword>
<accession>A0A844GAS8</accession>
<gene>
    <name evidence="1" type="ORF">GKE73_01145</name>
</gene>